<keyword evidence="7 9" id="KW-0687">Ribonucleoprotein</keyword>
<gene>
    <name evidence="9 12" type="primary">ffh</name>
    <name evidence="12" type="ORF">QUG92_16060</name>
</gene>
<dbReference type="Gene3D" id="1.20.120.140">
    <property type="entry name" value="Signal recognition particle SRP54, nucleotide-binding domain"/>
    <property type="match status" value="1"/>
</dbReference>
<dbReference type="CDD" id="cd18539">
    <property type="entry name" value="SRP_G"/>
    <property type="match status" value="1"/>
</dbReference>
<evidence type="ECO:0000256" key="7">
    <source>
        <dbReference type="ARBA" id="ARBA00023274"/>
    </source>
</evidence>
<dbReference type="Gene3D" id="1.10.260.30">
    <property type="entry name" value="Signal recognition particle, SRP54 subunit, M-domain"/>
    <property type="match status" value="1"/>
</dbReference>
<comment type="subunit">
    <text evidence="9">Part of the signal recognition particle protein translocation system, which is composed of SRP and FtsY.</text>
</comment>
<dbReference type="PANTHER" id="PTHR11564">
    <property type="entry name" value="SIGNAL RECOGNITION PARTICLE 54K PROTEIN SRP54"/>
    <property type="match status" value="1"/>
</dbReference>
<feature type="domain" description="SRP54-type proteins GTP-binding" evidence="11">
    <location>
        <begin position="273"/>
        <end position="286"/>
    </location>
</feature>
<dbReference type="EMBL" id="JAUCML010000014">
    <property type="protein sequence ID" value="MDM7886627.1"/>
    <property type="molecule type" value="Genomic_DNA"/>
</dbReference>
<keyword evidence="5 9" id="KW-0342">GTP-binding</keyword>
<dbReference type="SMART" id="SM00963">
    <property type="entry name" value="SRP54_N"/>
    <property type="match status" value="1"/>
</dbReference>
<dbReference type="Pfam" id="PF02881">
    <property type="entry name" value="SRP54_N"/>
    <property type="match status" value="1"/>
</dbReference>
<accession>A0ABT7TAL2</accession>
<comment type="function">
    <text evidence="9">Involved in targeting and insertion of nascent membrane proteins into the cytoplasmic membrane. Binds to the hydrophobic signal sequence of the ribosome-nascent chain (RNC) as it emerges from the ribosomes. The SRP-RNC complex is then targeted to the cytoplasmic membrane where it interacts with the SRP receptor FtsY.</text>
</comment>
<dbReference type="Pfam" id="PF00448">
    <property type="entry name" value="SRP54"/>
    <property type="match status" value="1"/>
</dbReference>
<keyword evidence="13" id="KW-1185">Reference proteome</keyword>
<proteinExistence type="inferred from homology"/>
<keyword evidence="2 9" id="KW-0547">Nucleotide-binding</keyword>
<dbReference type="SMART" id="SM00962">
    <property type="entry name" value="SRP54"/>
    <property type="match status" value="1"/>
</dbReference>
<evidence type="ECO:0000256" key="3">
    <source>
        <dbReference type="ARBA" id="ARBA00022801"/>
    </source>
</evidence>
<dbReference type="SUPFAM" id="SSF47446">
    <property type="entry name" value="Signal peptide-binding domain"/>
    <property type="match status" value="1"/>
</dbReference>
<dbReference type="InterPro" id="IPR003593">
    <property type="entry name" value="AAA+_ATPase"/>
</dbReference>
<dbReference type="InterPro" id="IPR042101">
    <property type="entry name" value="SRP54_N_sf"/>
</dbReference>
<dbReference type="InterPro" id="IPR004780">
    <property type="entry name" value="SRP"/>
</dbReference>
<evidence type="ECO:0000313" key="12">
    <source>
        <dbReference type="EMBL" id="MDM7886627.1"/>
    </source>
</evidence>
<evidence type="ECO:0000256" key="10">
    <source>
        <dbReference type="SAM" id="MobiDB-lite"/>
    </source>
</evidence>
<dbReference type="InterPro" id="IPR004125">
    <property type="entry name" value="Signal_recog_particle_SRP54_M"/>
</dbReference>
<feature type="compositionally biased region" description="Low complexity" evidence="10">
    <location>
        <begin position="469"/>
        <end position="490"/>
    </location>
</feature>
<feature type="binding site" evidence="9">
    <location>
        <begin position="252"/>
        <end position="255"/>
    </location>
    <ligand>
        <name>GTP</name>
        <dbReference type="ChEBI" id="CHEBI:37565"/>
    </ligand>
</feature>
<evidence type="ECO:0000256" key="6">
    <source>
        <dbReference type="ARBA" id="ARBA00023135"/>
    </source>
</evidence>
<protein>
    <recommendedName>
        <fullName evidence="9">Signal recognition particle protein</fullName>
        <ecNumber evidence="9">3.6.5.4</ecNumber>
    </recommendedName>
    <alternativeName>
        <fullName evidence="9">Fifty-four homolog</fullName>
    </alternativeName>
</protein>
<feature type="compositionally biased region" description="Gly residues" evidence="10">
    <location>
        <begin position="491"/>
        <end position="500"/>
    </location>
</feature>
<evidence type="ECO:0000256" key="1">
    <source>
        <dbReference type="ARBA" id="ARBA00005450"/>
    </source>
</evidence>
<evidence type="ECO:0000256" key="9">
    <source>
        <dbReference type="HAMAP-Rule" id="MF_00306"/>
    </source>
</evidence>
<dbReference type="Proteomes" id="UP001237823">
    <property type="component" value="Unassembled WGS sequence"/>
</dbReference>
<comment type="caution">
    <text evidence="12">The sequence shown here is derived from an EMBL/GenBank/DDBJ whole genome shotgun (WGS) entry which is preliminary data.</text>
</comment>
<comment type="similarity">
    <text evidence="1 9">Belongs to the GTP-binding SRP family. SRP54 subfamily.</text>
</comment>
<keyword evidence="4 9" id="KW-0694">RNA-binding</keyword>
<dbReference type="SUPFAM" id="SSF52540">
    <property type="entry name" value="P-loop containing nucleoside triphosphate hydrolases"/>
    <property type="match status" value="1"/>
</dbReference>
<dbReference type="EC" id="3.6.5.4" evidence="9"/>
<evidence type="ECO:0000256" key="5">
    <source>
        <dbReference type="ARBA" id="ARBA00023134"/>
    </source>
</evidence>
<feature type="compositionally biased region" description="Low complexity" evidence="10">
    <location>
        <begin position="435"/>
        <end position="448"/>
    </location>
</feature>
<evidence type="ECO:0000256" key="4">
    <source>
        <dbReference type="ARBA" id="ARBA00022884"/>
    </source>
</evidence>
<keyword evidence="3 9" id="KW-0378">Hydrolase</keyword>
<keyword evidence="6 9" id="KW-0733">Signal recognition particle</keyword>
<dbReference type="NCBIfam" id="TIGR00959">
    <property type="entry name" value="ffh"/>
    <property type="match status" value="1"/>
</dbReference>
<evidence type="ECO:0000313" key="13">
    <source>
        <dbReference type="Proteomes" id="UP001237823"/>
    </source>
</evidence>
<dbReference type="PROSITE" id="PS00300">
    <property type="entry name" value="SRP54"/>
    <property type="match status" value="1"/>
</dbReference>
<feature type="binding site" evidence="9">
    <location>
        <begin position="194"/>
        <end position="198"/>
    </location>
    <ligand>
        <name>GTP</name>
        <dbReference type="ChEBI" id="CHEBI:37565"/>
    </ligand>
</feature>
<dbReference type="HAMAP" id="MF_00306">
    <property type="entry name" value="SRP54"/>
    <property type="match status" value="1"/>
</dbReference>
<dbReference type="InterPro" id="IPR036891">
    <property type="entry name" value="Signal_recog_part_SRP54_M_sf"/>
</dbReference>
<evidence type="ECO:0000256" key="2">
    <source>
        <dbReference type="ARBA" id="ARBA00022741"/>
    </source>
</evidence>
<dbReference type="PANTHER" id="PTHR11564:SF5">
    <property type="entry name" value="SIGNAL RECOGNITION PARTICLE SUBUNIT SRP54"/>
    <property type="match status" value="1"/>
</dbReference>
<dbReference type="InterPro" id="IPR013822">
    <property type="entry name" value="Signal_recog_particl_SRP54_hlx"/>
</dbReference>
<dbReference type="Pfam" id="PF02978">
    <property type="entry name" value="SRP_SPB"/>
    <property type="match status" value="1"/>
</dbReference>
<comment type="domain">
    <text evidence="9">Composed of three domains: the N-terminal N domain, which is responsible for interactions with the ribosome, the central G domain, which binds GTP, and the C-terminal M domain, which binds the RNA and the signal sequence of the RNC.</text>
</comment>
<dbReference type="SMART" id="SM00382">
    <property type="entry name" value="AAA"/>
    <property type="match status" value="1"/>
</dbReference>
<dbReference type="InterPro" id="IPR027417">
    <property type="entry name" value="P-loop_NTPase"/>
</dbReference>
<name>A0ABT7TAL2_9MICO</name>
<feature type="binding site" evidence="9">
    <location>
        <begin position="109"/>
        <end position="116"/>
    </location>
    <ligand>
        <name>GTP</name>
        <dbReference type="ChEBI" id="CHEBI:37565"/>
    </ligand>
</feature>
<feature type="region of interest" description="Disordered" evidence="10">
    <location>
        <begin position="435"/>
        <end position="519"/>
    </location>
</feature>
<comment type="catalytic activity">
    <reaction evidence="8 9">
        <text>GTP + H2O = GDP + phosphate + H(+)</text>
        <dbReference type="Rhea" id="RHEA:19669"/>
        <dbReference type="ChEBI" id="CHEBI:15377"/>
        <dbReference type="ChEBI" id="CHEBI:15378"/>
        <dbReference type="ChEBI" id="CHEBI:37565"/>
        <dbReference type="ChEBI" id="CHEBI:43474"/>
        <dbReference type="ChEBI" id="CHEBI:58189"/>
        <dbReference type="EC" id="3.6.5.4"/>
    </reaction>
</comment>
<dbReference type="Gene3D" id="3.40.50.300">
    <property type="entry name" value="P-loop containing nucleotide triphosphate hydrolases"/>
    <property type="match status" value="1"/>
</dbReference>
<dbReference type="RefSeq" id="WP_289459965.1">
    <property type="nucleotide sequence ID" value="NZ_JAUCML010000014.1"/>
</dbReference>
<evidence type="ECO:0000256" key="8">
    <source>
        <dbReference type="ARBA" id="ARBA00048027"/>
    </source>
</evidence>
<dbReference type="InterPro" id="IPR022941">
    <property type="entry name" value="SRP54"/>
</dbReference>
<sequence length="519" mass="55171">MAQFGSLSDRLTETFRNLRSKGRLTPSDVDGTVREIRRALLDADVALEVVKAFTASVRERALSDEVNKALNPAQQVVQIVNEELVGILGGQQRRLEFAKRPPTVIMLAGLQGAGKTTLAGKLGKWLKKDGHTPMLVAADLQRPNAVQQLQVVGEQAGVHVFAPEPGNGVGDPVKVAKNAIKAAVDQQYDTVIVDTAGRLGVDAELMKQAANIRKAVDPDEVLFVIDAMIGQDAVNTARAFQEGVDFTGVVLSKLDGDARGGAALSVASVTGRPIMFASTGEGLDDFEPFHPDRMASRILDLGDILSLIEQAQQAFDEDEARKVAEKIATDSFTLDDFLAQMQQLRKAGSIKGMLGMLPGAKGMREALDNFDEGEIVRTEAIIQSMTKQERQLPKLLNGSRRLRIAKGSGTTVTEVNALVNRFEQAAKMMKTVARGGVPQMPGMGPIPGMHGGKKKQQQGGAKKKKVGNPAKRAALASGAAAQPQQQAPSGSGFGFGGAAKGGKAPSEEELASLQKFLGR</sequence>
<evidence type="ECO:0000259" key="11">
    <source>
        <dbReference type="PROSITE" id="PS00300"/>
    </source>
</evidence>
<comment type="subcellular location">
    <subcellularLocation>
        <location evidence="9">Cytoplasm</location>
    </subcellularLocation>
    <text evidence="9">The SRP-RNC complex is targeted to the cytoplasmic membrane.</text>
</comment>
<keyword evidence="9" id="KW-0963">Cytoplasm</keyword>
<reference evidence="12 13" key="1">
    <citation type="submission" date="2023-06" db="EMBL/GenBank/DDBJ databases">
        <authorList>
            <person name="Feng G."/>
            <person name="Li J."/>
            <person name="Zhu H."/>
        </authorList>
    </citation>
    <scope>NUCLEOTIDE SEQUENCE [LARGE SCALE GENOMIC DNA]</scope>
    <source>
        <strain evidence="12 13">RHCKG23</strain>
    </source>
</reference>
<organism evidence="12 13">
    <name type="scientific">Curtobacterium citri</name>
    <dbReference type="NCBI Taxonomy" id="3055139"/>
    <lineage>
        <taxon>Bacteria</taxon>
        <taxon>Bacillati</taxon>
        <taxon>Actinomycetota</taxon>
        <taxon>Actinomycetes</taxon>
        <taxon>Micrococcales</taxon>
        <taxon>Microbacteriaceae</taxon>
        <taxon>Curtobacterium</taxon>
    </lineage>
</organism>
<feature type="compositionally biased region" description="Basic residues" evidence="10">
    <location>
        <begin position="451"/>
        <end position="466"/>
    </location>
</feature>
<dbReference type="InterPro" id="IPR000897">
    <property type="entry name" value="SRP54_GTPase_dom"/>
</dbReference>